<evidence type="ECO:0000256" key="5">
    <source>
        <dbReference type="ARBA" id="ARBA00023136"/>
    </source>
</evidence>
<evidence type="ECO:0000256" key="7">
    <source>
        <dbReference type="SAM" id="Phobius"/>
    </source>
</evidence>
<feature type="transmembrane region" description="Helical" evidence="7">
    <location>
        <begin position="31"/>
        <end position="54"/>
    </location>
</feature>
<evidence type="ECO:0000256" key="3">
    <source>
        <dbReference type="ARBA" id="ARBA00022692"/>
    </source>
</evidence>
<sequence>MFVVTPQAIACSMSSLGCMLGPPIGAVFYEIGGFGLPFFVLGGATILLEPLLIATAPEIKGSGKEHKTSQTSSSSAKSMPVTALAKSGLVWAGMLGLFMSAVGNVFLQPVLATHLETYGLTPFMIGMCFALHPVLYTIFTPLLGLLTDKFSITGPLLLLSSLGCCIAYLLIGPAPVLRFLPSELWVVLLGYMILGVSEAGLTIPTAKCLCQGATELGFPSDVRTHGIMSGLNVGGYHFGAFVGPLLAGTLTDVMGFGRSTFVISCTYLITFIVFCSIVGYRYKYAKGDDQKPEETAPLIQLNCSRSCGNSHDVKAGHGNPSQQGLDLHAPTNATNETVQLSD</sequence>
<feature type="transmembrane region" description="Helical" evidence="7">
    <location>
        <begin position="184"/>
        <end position="206"/>
    </location>
</feature>
<reference evidence="9 10" key="1">
    <citation type="journal article" date="2021" name="Elife">
        <title>Chloroplast acquisition without the gene transfer in kleptoplastic sea slugs, Plakobranchus ocellatus.</title>
        <authorList>
            <person name="Maeda T."/>
            <person name="Takahashi S."/>
            <person name="Yoshida T."/>
            <person name="Shimamura S."/>
            <person name="Takaki Y."/>
            <person name="Nagai Y."/>
            <person name="Toyoda A."/>
            <person name="Suzuki Y."/>
            <person name="Arimoto A."/>
            <person name="Ishii H."/>
            <person name="Satoh N."/>
            <person name="Nishiyama T."/>
            <person name="Hasebe M."/>
            <person name="Maruyama T."/>
            <person name="Minagawa J."/>
            <person name="Obokata J."/>
            <person name="Shigenobu S."/>
        </authorList>
    </citation>
    <scope>NUCLEOTIDE SEQUENCE [LARGE SCALE GENOMIC DNA]</scope>
</reference>
<dbReference type="Pfam" id="PF07690">
    <property type="entry name" value="MFS_1"/>
    <property type="match status" value="1"/>
</dbReference>
<evidence type="ECO:0000313" key="10">
    <source>
        <dbReference type="Proteomes" id="UP000762676"/>
    </source>
</evidence>
<comment type="subcellular location">
    <subcellularLocation>
        <location evidence="1">Membrane</location>
        <topology evidence="1">Multi-pass membrane protein</topology>
    </subcellularLocation>
</comment>
<dbReference type="PANTHER" id="PTHR23506">
    <property type="entry name" value="GH10249P"/>
    <property type="match status" value="1"/>
</dbReference>
<dbReference type="Proteomes" id="UP000762676">
    <property type="component" value="Unassembled WGS sequence"/>
</dbReference>
<accession>A0AAV4GUC3</accession>
<dbReference type="AlphaFoldDB" id="A0AAV4GUC3"/>
<evidence type="ECO:0000259" key="8">
    <source>
        <dbReference type="PROSITE" id="PS50850"/>
    </source>
</evidence>
<feature type="domain" description="Major facilitator superfamily (MFS) profile" evidence="8">
    <location>
        <begin position="89"/>
        <end position="342"/>
    </location>
</feature>
<keyword evidence="2" id="KW-0813">Transport</keyword>
<keyword evidence="3 7" id="KW-0812">Transmembrane</keyword>
<name>A0AAV4GUC3_9GAST</name>
<dbReference type="PROSITE" id="PS50850">
    <property type="entry name" value="MFS"/>
    <property type="match status" value="1"/>
</dbReference>
<dbReference type="InterPro" id="IPR050930">
    <property type="entry name" value="MFS_Vesicular_Transporter"/>
</dbReference>
<evidence type="ECO:0000256" key="2">
    <source>
        <dbReference type="ARBA" id="ARBA00022448"/>
    </source>
</evidence>
<evidence type="ECO:0000256" key="4">
    <source>
        <dbReference type="ARBA" id="ARBA00022989"/>
    </source>
</evidence>
<dbReference type="GO" id="GO:0022857">
    <property type="term" value="F:transmembrane transporter activity"/>
    <property type="evidence" value="ECO:0007669"/>
    <property type="project" value="InterPro"/>
</dbReference>
<feature type="transmembrane region" description="Helical" evidence="7">
    <location>
        <begin position="123"/>
        <end position="145"/>
    </location>
</feature>
<proteinExistence type="predicted"/>
<keyword evidence="5 7" id="KW-0472">Membrane</keyword>
<feature type="region of interest" description="Disordered" evidence="6">
    <location>
        <begin position="314"/>
        <end position="342"/>
    </location>
</feature>
<feature type="compositionally biased region" description="Polar residues" evidence="6">
    <location>
        <begin position="331"/>
        <end position="342"/>
    </location>
</feature>
<gene>
    <name evidence="9" type="ORF">ElyMa_000782100</name>
</gene>
<dbReference type="InterPro" id="IPR020846">
    <property type="entry name" value="MFS_dom"/>
</dbReference>
<feature type="transmembrane region" description="Helical" evidence="7">
    <location>
        <begin position="259"/>
        <end position="282"/>
    </location>
</feature>
<evidence type="ECO:0000256" key="1">
    <source>
        <dbReference type="ARBA" id="ARBA00004141"/>
    </source>
</evidence>
<keyword evidence="10" id="KW-1185">Reference proteome</keyword>
<dbReference type="PANTHER" id="PTHR23506:SF26">
    <property type="entry name" value="MFS-TYPE TRANSPORTER SLC18B1"/>
    <property type="match status" value="1"/>
</dbReference>
<evidence type="ECO:0000313" key="9">
    <source>
        <dbReference type="EMBL" id="GFR88982.1"/>
    </source>
</evidence>
<dbReference type="Gene3D" id="1.20.1250.20">
    <property type="entry name" value="MFS general substrate transporter like domains"/>
    <property type="match status" value="1"/>
</dbReference>
<feature type="transmembrane region" description="Helical" evidence="7">
    <location>
        <begin position="89"/>
        <end position="111"/>
    </location>
</feature>
<feature type="transmembrane region" description="Helical" evidence="7">
    <location>
        <begin position="227"/>
        <end position="247"/>
    </location>
</feature>
<dbReference type="EMBL" id="BMAT01001606">
    <property type="protein sequence ID" value="GFR88982.1"/>
    <property type="molecule type" value="Genomic_DNA"/>
</dbReference>
<comment type="caution">
    <text evidence="9">The sequence shown here is derived from an EMBL/GenBank/DDBJ whole genome shotgun (WGS) entry which is preliminary data.</text>
</comment>
<dbReference type="SUPFAM" id="SSF103473">
    <property type="entry name" value="MFS general substrate transporter"/>
    <property type="match status" value="1"/>
</dbReference>
<feature type="transmembrane region" description="Helical" evidence="7">
    <location>
        <begin position="152"/>
        <end position="172"/>
    </location>
</feature>
<dbReference type="GO" id="GO:0016020">
    <property type="term" value="C:membrane"/>
    <property type="evidence" value="ECO:0007669"/>
    <property type="project" value="UniProtKB-SubCell"/>
</dbReference>
<keyword evidence="4 7" id="KW-1133">Transmembrane helix</keyword>
<organism evidence="9 10">
    <name type="scientific">Elysia marginata</name>
    <dbReference type="NCBI Taxonomy" id="1093978"/>
    <lineage>
        <taxon>Eukaryota</taxon>
        <taxon>Metazoa</taxon>
        <taxon>Spiralia</taxon>
        <taxon>Lophotrochozoa</taxon>
        <taxon>Mollusca</taxon>
        <taxon>Gastropoda</taxon>
        <taxon>Heterobranchia</taxon>
        <taxon>Euthyneura</taxon>
        <taxon>Panpulmonata</taxon>
        <taxon>Sacoglossa</taxon>
        <taxon>Placobranchoidea</taxon>
        <taxon>Plakobranchidae</taxon>
        <taxon>Elysia</taxon>
    </lineage>
</organism>
<dbReference type="InterPro" id="IPR036259">
    <property type="entry name" value="MFS_trans_sf"/>
</dbReference>
<evidence type="ECO:0000256" key="6">
    <source>
        <dbReference type="SAM" id="MobiDB-lite"/>
    </source>
</evidence>
<dbReference type="InterPro" id="IPR011701">
    <property type="entry name" value="MFS"/>
</dbReference>
<protein>
    <submittedName>
        <fullName evidence="9">MFS-type transporter SLC18B1</fullName>
    </submittedName>
</protein>